<dbReference type="PROSITE" id="PS50835">
    <property type="entry name" value="IG_LIKE"/>
    <property type="match status" value="2"/>
</dbReference>
<gene>
    <name evidence="6" type="ORF">Fcan01_12476</name>
</gene>
<dbReference type="STRING" id="158441.A0A226E7F8"/>
<feature type="domain" description="Ig-like" evidence="5">
    <location>
        <begin position="252"/>
        <end position="355"/>
    </location>
</feature>
<dbReference type="AlphaFoldDB" id="A0A226E7F8"/>
<reference evidence="6 7" key="1">
    <citation type="submission" date="2015-12" db="EMBL/GenBank/DDBJ databases">
        <title>The genome of Folsomia candida.</title>
        <authorList>
            <person name="Faddeeva A."/>
            <person name="Derks M.F."/>
            <person name="Anvar Y."/>
            <person name="Smit S."/>
            <person name="Van Straalen N."/>
            <person name="Roelofs D."/>
        </authorList>
    </citation>
    <scope>NUCLEOTIDE SEQUENCE [LARGE SCALE GENOMIC DNA]</scope>
    <source>
        <strain evidence="6 7">VU population</strain>
        <tissue evidence="6">Whole body</tissue>
    </source>
</reference>
<dbReference type="InterPro" id="IPR036179">
    <property type="entry name" value="Ig-like_dom_sf"/>
</dbReference>
<dbReference type="SMART" id="SM00409">
    <property type="entry name" value="IG"/>
    <property type="match status" value="1"/>
</dbReference>
<dbReference type="PANTHER" id="PTHR21261:SF15">
    <property type="entry name" value="BEATEN PATH IIIA, ISOFORM D-RELATED"/>
    <property type="match status" value="1"/>
</dbReference>
<feature type="region of interest" description="Disordered" evidence="4">
    <location>
        <begin position="363"/>
        <end position="392"/>
    </location>
</feature>
<dbReference type="InterPro" id="IPR013162">
    <property type="entry name" value="CD80_C2-set"/>
</dbReference>
<accession>A0A226E7F8</accession>
<dbReference type="GO" id="GO:0016020">
    <property type="term" value="C:membrane"/>
    <property type="evidence" value="ECO:0007669"/>
    <property type="project" value="UniProtKB-SubCell"/>
</dbReference>
<keyword evidence="2" id="KW-0472">Membrane</keyword>
<organism evidence="6 7">
    <name type="scientific">Folsomia candida</name>
    <name type="common">Springtail</name>
    <dbReference type="NCBI Taxonomy" id="158441"/>
    <lineage>
        <taxon>Eukaryota</taxon>
        <taxon>Metazoa</taxon>
        <taxon>Ecdysozoa</taxon>
        <taxon>Arthropoda</taxon>
        <taxon>Hexapoda</taxon>
        <taxon>Collembola</taxon>
        <taxon>Entomobryomorpha</taxon>
        <taxon>Isotomoidea</taxon>
        <taxon>Isotomidae</taxon>
        <taxon>Proisotominae</taxon>
        <taxon>Folsomia</taxon>
    </lineage>
</organism>
<comment type="caution">
    <text evidence="6">The sequence shown here is derived from an EMBL/GenBank/DDBJ whole genome shotgun (WGS) entry which is preliminary data.</text>
</comment>
<dbReference type="OrthoDB" id="6419989at2759"/>
<comment type="subcellular location">
    <subcellularLocation>
        <location evidence="1">Membrane</location>
        <topology evidence="1">Single-pass membrane protein</topology>
    </subcellularLocation>
</comment>
<evidence type="ECO:0000313" key="6">
    <source>
        <dbReference type="EMBL" id="OXA52526.1"/>
    </source>
</evidence>
<evidence type="ECO:0000256" key="4">
    <source>
        <dbReference type="SAM" id="MobiDB-lite"/>
    </source>
</evidence>
<proteinExistence type="predicted"/>
<dbReference type="Proteomes" id="UP000198287">
    <property type="component" value="Unassembled WGS sequence"/>
</dbReference>
<keyword evidence="7" id="KW-1185">Reference proteome</keyword>
<evidence type="ECO:0000256" key="1">
    <source>
        <dbReference type="ARBA" id="ARBA00004167"/>
    </source>
</evidence>
<name>A0A226E7F8_FOLCA</name>
<dbReference type="Pfam" id="PF08205">
    <property type="entry name" value="C2-set_2"/>
    <property type="match status" value="1"/>
</dbReference>
<dbReference type="FunFam" id="2.60.40.10:FF:000437">
    <property type="entry name" value="Beat-IIIc, isoform A"/>
    <property type="match status" value="1"/>
</dbReference>
<protein>
    <submittedName>
        <fullName evidence="6">Cell adhesion molecule 2</fullName>
    </submittedName>
</protein>
<evidence type="ECO:0000256" key="2">
    <source>
        <dbReference type="ARBA" id="ARBA00023136"/>
    </source>
</evidence>
<feature type="domain" description="Ig-like" evidence="5">
    <location>
        <begin position="135"/>
        <end position="235"/>
    </location>
</feature>
<keyword evidence="3" id="KW-1015">Disulfide bond</keyword>
<dbReference type="EMBL" id="LNIX01000006">
    <property type="protein sequence ID" value="OXA52526.1"/>
    <property type="molecule type" value="Genomic_DNA"/>
</dbReference>
<dbReference type="InterPro" id="IPR013783">
    <property type="entry name" value="Ig-like_fold"/>
</dbReference>
<dbReference type="SUPFAM" id="SSF48726">
    <property type="entry name" value="Immunoglobulin"/>
    <property type="match status" value="1"/>
</dbReference>
<evidence type="ECO:0000259" key="5">
    <source>
        <dbReference type="PROSITE" id="PS50835"/>
    </source>
</evidence>
<evidence type="ECO:0000313" key="7">
    <source>
        <dbReference type="Proteomes" id="UP000198287"/>
    </source>
</evidence>
<sequence length="449" mass="50409">MFPKSVFPFRRPLFWMSVLDKRVQVKAKLIPRCAPLNEEDDGSTCGDYEESAFSRRKGMSLIIIDLFGLESQGFINPLDSFDDIGASLSHETHHHLCNPARGTDTLLLALRGSQTPWLLDGELKYGEGRRDRMGEGLNVQIEAPSSVRVGETVVLKCLYDLGGDSLYTMKWYRGPDEFYRFTPKESPPVKTFPSPGLSIDLANSNATHLTLQRADLSLSGRYDCEVTTDFPNVIANVKQVYLRVIAYPEKRPEIVIIPNKRRYSVGDILEANCTSYRSKPAANLTWLINGKRVNSRYHQHDPQEYRFRDLQNTETSRFTIRIAITSEHFVGGQLKLSCLAEIADHYHQTSEVIISEEDRPKISSVVDNSSSTGSGSNSRFTNSGSSSGTRTATNFFQNTPKHFLLHFLLLLALLSRNIPSFILNLHCKISAPTEIRNGSPATPFPTILC</sequence>
<dbReference type="InterPro" id="IPR007110">
    <property type="entry name" value="Ig-like_dom"/>
</dbReference>
<dbReference type="Gene3D" id="2.60.40.10">
    <property type="entry name" value="Immunoglobulins"/>
    <property type="match status" value="2"/>
</dbReference>
<dbReference type="PANTHER" id="PTHR21261">
    <property type="entry name" value="BEAT PROTEIN"/>
    <property type="match status" value="1"/>
</dbReference>
<dbReference type="InterPro" id="IPR003599">
    <property type="entry name" value="Ig_sub"/>
</dbReference>
<evidence type="ECO:0000256" key="3">
    <source>
        <dbReference type="ARBA" id="ARBA00023157"/>
    </source>
</evidence>